<dbReference type="PROSITE" id="PS50113">
    <property type="entry name" value="PAC"/>
    <property type="match status" value="1"/>
</dbReference>
<dbReference type="InterPro" id="IPR004358">
    <property type="entry name" value="Sig_transdc_His_kin-like_C"/>
</dbReference>
<dbReference type="NCBIfam" id="TIGR00229">
    <property type="entry name" value="sensory_box"/>
    <property type="match status" value="1"/>
</dbReference>
<evidence type="ECO:0000313" key="10">
    <source>
        <dbReference type="Proteomes" id="UP000636453"/>
    </source>
</evidence>
<dbReference type="PANTHER" id="PTHR43065:SF49">
    <property type="entry name" value="HISTIDINE KINASE"/>
    <property type="match status" value="1"/>
</dbReference>
<dbReference type="InterPro" id="IPR011006">
    <property type="entry name" value="CheY-like_superfamily"/>
</dbReference>
<evidence type="ECO:0000256" key="3">
    <source>
        <dbReference type="ARBA" id="ARBA00022553"/>
    </source>
</evidence>
<keyword evidence="9" id="KW-0808">Transferase</keyword>
<dbReference type="Pfam" id="PF02518">
    <property type="entry name" value="HATPase_c"/>
    <property type="match status" value="1"/>
</dbReference>
<dbReference type="InterPro" id="IPR036890">
    <property type="entry name" value="HATPase_C_sf"/>
</dbReference>
<feature type="domain" description="PAS" evidence="7">
    <location>
        <begin position="16"/>
        <end position="89"/>
    </location>
</feature>
<dbReference type="CDD" id="cd00130">
    <property type="entry name" value="PAS"/>
    <property type="match status" value="1"/>
</dbReference>
<dbReference type="InterPro" id="IPR035965">
    <property type="entry name" value="PAS-like_dom_sf"/>
</dbReference>
<feature type="domain" description="PAC" evidence="8">
    <location>
        <begin position="91"/>
        <end position="143"/>
    </location>
</feature>
<dbReference type="InterPro" id="IPR000700">
    <property type="entry name" value="PAS-assoc_C"/>
</dbReference>
<dbReference type="InterPro" id="IPR036097">
    <property type="entry name" value="HisK_dim/P_sf"/>
</dbReference>
<dbReference type="SMART" id="SM00448">
    <property type="entry name" value="REC"/>
    <property type="match status" value="1"/>
</dbReference>
<accession>A0A918YY76</accession>
<proteinExistence type="predicted"/>
<dbReference type="EMBL" id="BNCF01000003">
    <property type="protein sequence ID" value="GHE28658.1"/>
    <property type="molecule type" value="Genomic_DNA"/>
</dbReference>
<sequence length="535" mass="58511">MTVPNAATGRLELLSSERRFQLLVEAVKDYAIYLLDAEGYIVSWNTGAQRFKGYTADEILGQHFSRFYTEEDRATGLPQRALRIAAEEGRFEAEGWRVRKDGSRFWTSVVIDPVLDQDGTLIGFAKITRDITERRRAQEEIEAARVALMQAQKMEAVGRLTGGVAHDFNNLLTIIRASVGMLRRPDLPEERRRRYIDAIADTAERATTLTGQLLAFARKQPMKRALFDVGERIEGMRQLLTTTLGSPVALQIHADPHTGCVESDPHQFESAVLNIAINARDAMPDGGILAIRTYAVAEPPKPLGLPAGRYVAVELTDTGCGIDAETLQHVFEPFFTTKEVNKGTGLGLSQVHGFVKQSGGEITVRSEVGRGTTFTLYLPQVQAATGPCAVPAEDTDAAQPPKAGHVLLVEDNEAVGTFATDLLDELGQSVSWARDAQQAIDLLSEGEPAFDLVLTDVVMPGMTGLELAKLIRARWPKLPVVLMSGYSHVLAEEGSHGFDLLQKPYTVEDLQAVLARHGNRRAAANEDFTPASAAR</sequence>
<dbReference type="InterPro" id="IPR003661">
    <property type="entry name" value="HisK_dim/P_dom"/>
</dbReference>
<protein>
    <recommendedName>
        <fullName evidence="2">histidine kinase</fullName>
        <ecNumber evidence="2">2.7.13.3</ecNumber>
    </recommendedName>
</protein>
<dbReference type="InterPro" id="IPR001789">
    <property type="entry name" value="Sig_transdc_resp-reg_receiver"/>
</dbReference>
<dbReference type="SMART" id="SM00388">
    <property type="entry name" value="HisKA"/>
    <property type="match status" value="1"/>
</dbReference>
<gene>
    <name evidence="9" type="ORF">GCM10007167_07890</name>
</gene>
<evidence type="ECO:0000256" key="2">
    <source>
        <dbReference type="ARBA" id="ARBA00012438"/>
    </source>
</evidence>
<keyword evidence="10" id="KW-1185">Reference proteome</keyword>
<dbReference type="InterPro" id="IPR003594">
    <property type="entry name" value="HATPase_dom"/>
</dbReference>
<dbReference type="InterPro" id="IPR005467">
    <property type="entry name" value="His_kinase_dom"/>
</dbReference>
<dbReference type="RefSeq" id="WP_146473991.1">
    <property type="nucleotide sequence ID" value="NZ_BNCF01000003.1"/>
</dbReference>
<reference evidence="9" key="2">
    <citation type="submission" date="2020-09" db="EMBL/GenBank/DDBJ databases">
        <authorList>
            <person name="Sun Q."/>
            <person name="Kim S."/>
        </authorList>
    </citation>
    <scope>NUCLEOTIDE SEQUENCE</scope>
    <source>
        <strain evidence="9">KCTC 32020</strain>
    </source>
</reference>
<feature type="domain" description="Histidine kinase" evidence="5">
    <location>
        <begin position="163"/>
        <end position="382"/>
    </location>
</feature>
<dbReference type="Gene3D" id="3.30.450.20">
    <property type="entry name" value="PAS domain"/>
    <property type="match status" value="1"/>
</dbReference>
<keyword evidence="9" id="KW-0418">Kinase</keyword>
<keyword evidence="3 4" id="KW-0597">Phosphoprotein</keyword>
<dbReference type="EC" id="2.7.13.3" evidence="2"/>
<dbReference type="PRINTS" id="PR00344">
    <property type="entry name" value="BCTRLSENSOR"/>
</dbReference>
<evidence type="ECO:0000259" key="8">
    <source>
        <dbReference type="PROSITE" id="PS50113"/>
    </source>
</evidence>
<dbReference type="SMART" id="SM00091">
    <property type="entry name" value="PAS"/>
    <property type="match status" value="1"/>
</dbReference>
<evidence type="ECO:0000259" key="5">
    <source>
        <dbReference type="PROSITE" id="PS50109"/>
    </source>
</evidence>
<comment type="catalytic activity">
    <reaction evidence="1">
        <text>ATP + protein L-histidine = ADP + protein N-phospho-L-histidine.</text>
        <dbReference type="EC" id="2.7.13.3"/>
    </reaction>
</comment>
<dbReference type="Proteomes" id="UP000636453">
    <property type="component" value="Unassembled WGS sequence"/>
</dbReference>
<dbReference type="PANTHER" id="PTHR43065">
    <property type="entry name" value="SENSOR HISTIDINE KINASE"/>
    <property type="match status" value="1"/>
</dbReference>
<dbReference type="OrthoDB" id="9770473at2"/>
<evidence type="ECO:0000259" key="6">
    <source>
        <dbReference type="PROSITE" id="PS50110"/>
    </source>
</evidence>
<dbReference type="Gene3D" id="3.40.50.2300">
    <property type="match status" value="1"/>
</dbReference>
<dbReference type="PROSITE" id="PS50109">
    <property type="entry name" value="HIS_KIN"/>
    <property type="match status" value="1"/>
</dbReference>
<dbReference type="SUPFAM" id="SSF47384">
    <property type="entry name" value="Homodimeric domain of signal transducing histidine kinase"/>
    <property type="match status" value="1"/>
</dbReference>
<name>A0A918YY76_9GAMM</name>
<dbReference type="PROSITE" id="PS50112">
    <property type="entry name" value="PAS"/>
    <property type="match status" value="1"/>
</dbReference>
<evidence type="ECO:0000313" key="9">
    <source>
        <dbReference type="EMBL" id="GHE28658.1"/>
    </source>
</evidence>
<dbReference type="Pfam" id="PF00512">
    <property type="entry name" value="HisKA"/>
    <property type="match status" value="1"/>
</dbReference>
<dbReference type="Pfam" id="PF13426">
    <property type="entry name" value="PAS_9"/>
    <property type="match status" value="1"/>
</dbReference>
<dbReference type="SMART" id="SM00387">
    <property type="entry name" value="HATPase_c"/>
    <property type="match status" value="1"/>
</dbReference>
<evidence type="ECO:0000256" key="4">
    <source>
        <dbReference type="PROSITE-ProRule" id="PRU00169"/>
    </source>
</evidence>
<dbReference type="AlphaFoldDB" id="A0A918YY76"/>
<dbReference type="Pfam" id="PF00072">
    <property type="entry name" value="Response_reg"/>
    <property type="match status" value="1"/>
</dbReference>
<organism evidence="9 10">
    <name type="scientific">Vulcaniibacterium thermophilum</name>
    <dbReference type="NCBI Taxonomy" id="1169913"/>
    <lineage>
        <taxon>Bacteria</taxon>
        <taxon>Pseudomonadati</taxon>
        <taxon>Pseudomonadota</taxon>
        <taxon>Gammaproteobacteria</taxon>
        <taxon>Lysobacterales</taxon>
        <taxon>Lysobacteraceae</taxon>
        <taxon>Vulcaniibacterium</taxon>
    </lineage>
</organism>
<feature type="domain" description="Response regulatory" evidence="6">
    <location>
        <begin position="405"/>
        <end position="518"/>
    </location>
</feature>
<dbReference type="GO" id="GO:0000155">
    <property type="term" value="F:phosphorelay sensor kinase activity"/>
    <property type="evidence" value="ECO:0007669"/>
    <property type="project" value="InterPro"/>
</dbReference>
<dbReference type="InterPro" id="IPR000014">
    <property type="entry name" value="PAS"/>
</dbReference>
<dbReference type="Gene3D" id="1.10.287.130">
    <property type="match status" value="1"/>
</dbReference>
<dbReference type="SUPFAM" id="SSF55785">
    <property type="entry name" value="PYP-like sensor domain (PAS domain)"/>
    <property type="match status" value="1"/>
</dbReference>
<dbReference type="SUPFAM" id="SSF55874">
    <property type="entry name" value="ATPase domain of HSP90 chaperone/DNA topoisomerase II/histidine kinase"/>
    <property type="match status" value="1"/>
</dbReference>
<reference evidence="9" key="1">
    <citation type="journal article" date="2014" name="Int. J. Syst. Evol. Microbiol.">
        <title>Complete genome sequence of Corynebacterium casei LMG S-19264T (=DSM 44701T), isolated from a smear-ripened cheese.</title>
        <authorList>
            <consortium name="US DOE Joint Genome Institute (JGI-PGF)"/>
            <person name="Walter F."/>
            <person name="Albersmeier A."/>
            <person name="Kalinowski J."/>
            <person name="Ruckert C."/>
        </authorList>
    </citation>
    <scope>NUCLEOTIDE SEQUENCE</scope>
    <source>
        <strain evidence="9">KCTC 32020</strain>
    </source>
</reference>
<evidence type="ECO:0000256" key="1">
    <source>
        <dbReference type="ARBA" id="ARBA00000085"/>
    </source>
</evidence>
<feature type="modified residue" description="4-aspartylphosphate" evidence="4">
    <location>
        <position position="456"/>
    </location>
</feature>
<dbReference type="CDD" id="cd00082">
    <property type="entry name" value="HisKA"/>
    <property type="match status" value="1"/>
</dbReference>
<dbReference type="SUPFAM" id="SSF52172">
    <property type="entry name" value="CheY-like"/>
    <property type="match status" value="1"/>
</dbReference>
<dbReference type="Gene3D" id="3.30.565.10">
    <property type="entry name" value="Histidine kinase-like ATPase, C-terminal domain"/>
    <property type="match status" value="1"/>
</dbReference>
<dbReference type="PROSITE" id="PS50110">
    <property type="entry name" value="RESPONSE_REGULATORY"/>
    <property type="match status" value="1"/>
</dbReference>
<comment type="caution">
    <text evidence="9">The sequence shown here is derived from an EMBL/GenBank/DDBJ whole genome shotgun (WGS) entry which is preliminary data.</text>
</comment>
<evidence type="ECO:0000259" key="7">
    <source>
        <dbReference type="PROSITE" id="PS50112"/>
    </source>
</evidence>